<dbReference type="SMART" id="SM00458">
    <property type="entry name" value="RICIN"/>
    <property type="match status" value="1"/>
</dbReference>
<dbReference type="EnsemblMetazoa" id="XM_014396428.2">
    <property type="protein sequence ID" value="XP_014251914.1"/>
    <property type="gene ID" value="LOC106668029"/>
</dbReference>
<evidence type="ECO:0000256" key="9">
    <source>
        <dbReference type="ARBA" id="ARBA00023136"/>
    </source>
</evidence>
<proteinExistence type="inferred from homology"/>
<keyword evidence="16" id="KW-1185">Reference proteome</keyword>
<keyword evidence="13" id="KW-0808">Transferase</keyword>
<comment type="similarity">
    <text evidence="3 13">Belongs to the glycosyltransferase 2 family. GalNAc-T subfamily.</text>
</comment>
<comment type="cofactor">
    <cofactor evidence="1 13">
        <name>Mn(2+)</name>
        <dbReference type="ChEBI" id="CHEBI:29035"/>
    </cofactor>
</comment>
<dbReference type="FunFam" id="3.90.550.10:FF:000053">
    <property type="entry name" value="Polypeptide N-acetylgalactosaminyltransferase"/>
    <property type="match status" value="1"/>
</dbReference>
<evidence type="ECO:0000256" key="7">
    <source>
        <dbReference type="ARBA" id="ARBA00022989"/>
    </source>
</evidence>
<feature type="domain" description="Ricin B lectin" evidence="14">
    <location>
        <begin position="498"/>
        <end position="620"/>
    </location>
</feature>
<protein>
    <recommendedName>
        <fullName evidence="13">Polypeptide N-acetylgalactosaminyltransferase</fullName>
        <ecNumber evidence="13">2.4.1.-</ecNumber>
    </recommendedName>
    <alternativeName>
        <fullName evidence="13">Protein-UDP acetylgalactosaminyltransferase</fullName>
    </alternativeName>
</protein>
<evidence type="ECO:0000256" key="4">
    <source>
        <dbReference type="ARBA" id="ARBA00022692"/>
    </source>
</evidence>
<dbReference type="GO" id="GO:0004653">
    <property type="term" value="F:polypeptide N-acetylgalactosaminyltransferase activity"/>
    <property type="evidence" value="ECO:0007669"/>
    <property type="project" value="TreeGrafter"/>
</dbReference>
<evidence type="ECO:0000256" key="1">
    <source>
        <dbReference type="ARBA" id="ARBA00001936"/>
    </source>
</evidence>
<dbReference type="Pfam" id="PF00652">
    <property type="entry name" value="Ricin_B_lectin"/>
    <property type="match status" value="1"/>
</dbReference>
<dbReference type="GO" id="GO:0006493">
    <property type="term" value="P:protein O-linked glycosylation"/>
    <property type="evidence" value="ECO:0007669"/>
    <property type="project" value="TreeGrafter"/>
</dbReference>
<dbReference type="CDD" id="cd23440">
    <property type="entry name" value="beta-trefoil_Ricin_GALNT11"/>
    <property type="match status" value="1"/>
</dbReference>
<keyword evidence="13" id="KW-0328">Glycosyltransferase</keyword>
<reference evidence="15" key="1">
    <citation type="submission" date="2022-01" db="UniProtKB">
        <authorList>
            <consortium name="EnsemblMetazoa"/>
        </authorList>
    </citation>
    <scope>IDENTIFICATION</scope>
</reference>
<dbReference type="InterPro" id="IPR045885">
    <property type="entry name" value="GalNAc-T"/>
</dbReference>
<dbReference type="Proteomes" id="UP000494040">
    <property type="component" value="Unassembled WGS sequence"/>
</dbReference>
<dbReference type="CDD" id="cd02510">
    <property type="entry name" value="pp-GalNAc-T"/>
    <property type="match status" value="1"/>
</dbReference>
<dbReference type="InterPro" id="IPR000772">
    <property type="entry name" value="Ricin_B_lectin"/>
</dbReference>
<accession>A0A8I6RSX7</accession>
<dbReference type="GO" id="GO:0000139">
    <property type="term" value="C:Golgi membrane"/>
    <property type="evidence" value="ECO:0007669"/>
    <property type="project" value="UniProtKB-SubCell"/>
</dbReference>
<name>A0A8I6RSX7_CIMLE</name>
<dbReference type="KEGG" id="clec:106668029"/>
<evidence type="ECO:0000313" key="15">
    <source>
        <dbReference type="EnsemblMetazoa" id="XP_014251914.1"/>
    </source>
</evidence>
<dbReference type="OMA" id="PVFQPWH"/>
<comment type="pathway">
    <text evidence="13">Protein modification; protein glycosylation.</text>
</comment>
<dbReference type="OrthoDB" id="9982049at2759"/>
<evidence type="ECO:0000256" key="3">
    <source>
        <dbReference type="ARBA" id="ARBA00005680"/>
    </source>
</evidence>
<keyword evidence="9 13" id="KW-0472">Membrane</keyword>
<dbReference type="AlphaFoldDB" id="A0A8I6RSX7"/>
<evidence type="ECO:0000256" key="10">
    <source>
        <dbReference type="ARBA" id="ARBA00023157"/>
    </source>
</evidence>
<dbReference type="SUPFAM" id="SSF50370">
    <property type="entry name" value="Ricin B-like lectins"/>
    <property type="match status" value="1"/>
</dbReference>
<dbReference type="InterPro" id="IPR029044">
    <property type="entry name" value="Nucleotide-diphossugar_trans"/>
</dbReference>
<keyword evidence="10 13" id="KW-1015">Disulfide bond</keyword>
<dbReference type="GO" id="GO:0030246">
    <property type="term" value="F:carbohydrate binding"/>
    <property type="evidence" value="ECO:0007669"/>
    <property type="project" value="UniProtKB-KW"/>
</dbReference>
<dbReference type="EC" id="2.4.1.-" evidence="13"/>
<evidence type="ECO:0000256" key="8">
    <source>
        <dbReference type="ARBA" id="ARBA00023034"/>
    </source>
</evidence>
<dbReference type="PANTHER" id="PTHR11675">
    <property type="entry name" value="N-ACETYLGALACTOSAMINYLTRANSFERASE"/>
    <property type="match status" value="1"/>
</dbReference>
<evidence type="ECO:0000256" key="11">
    <source>
        <dbReference type="ARBA" id="ARBA00023180"/>
    </source>
</evidence>
<evidence type="ECO:0000256" key="5">
    <source>
        <dbReference type="ARBA" id="ARBA00022734"/>
    </source>
</evidence>
<dbReference type="Gene3D" id="3.90.550.10">
    <property type="entry name" value="Spore Coat Polysaccharide Biosynthesis Protein SpsA, Chain A"/>
    <property type="match status" value="1"/>
</dbReference>
<keyword evidence="6" id="KW-0735">Signal-anchor</keyword>
<dbReference type="Gene3D" id="2.80.10.50">
    <property type="match status" value="1"/>
</dbReference>
<evidence type="ECO:0000256" key="6">
    <source>
        <dbReference type="ARBA" id="ARBA00022968"/>
    </source>
</evidence>
<keyword evidence="4 13" id="KW-0812">Transmembrane</keyword>
<keyword evidence="7 13" id="KW-1133">Transmembrane helix</keyword>
<dbReference type="InterPro" id="IPR035992">
    <property type="entry name" value="Ricin_B-like_lectins"/>
</dbReference>
<comment type="subcellular location">
    <subcellularLocation>
        <location evidence="2 13">Golgi apparatus membrane</location>
        <topology evidence="2 13">Single-pass type II membrane protein</topology>
    </subcellularLocation>
</comment>
<dbReference type="RefSeq" id="XP_014251914.1">
    <property type="nucleotide sequence ID" value="XM_014396428.2"/>
</dbReference>
<evidence type="ECO:0000259" key="14">
    <source>
        <dbReference type="SMART" id="SM00458"/>
    </source>
</evidence>
<dbReference type="SUPFAM" id="SSF53448">
    <property type="entry name" value="Nucleotide-diphospho-sugar transferases"/>
    <property type="match status" value="1"/>
</dbReference>
<dbReference type="UniPathway" id="UPA00378"/>
<dbReference type="Pfam" id="PF00535">
    <property type="entry name" value="Glycos_transf_2"/>
    <property type="match status" value="1"/>
</dbReference>
<dbReference type="PROSITE" id="PS50231">
    <property type="entry name" value="RICIN_B_LECTIN"/>
    <property type="match status" value="1"/>
</dbReference>
<dbReference type="GO" id="GO:0005112">
    <property type="term" value="F:Notch binding"/>
    <property type="evidence" value="ECO:0007669"/>
    <property type="project" value="TreeGrafter"/>
</dbReference>
<dbReference type="PANTHER" id="PTHR11675:SF63">
    <property type="entry name" value="POLYPEPTIDE N-ACETYLGALACTOSAMINYLTRANSFERASE"/>
    <property type="match status" value="1"/>
</dbReference>
<dbReference type="InterPro" id="IPR001173">
    <property type="entry name" value="Glyco_trans_2-like"/>
</dbReference>
<keyword evidence="11" id="KW-0325">Glycoprotein</keyword>
<sequence length="624" mass="71551">MAFFNLFRMEKRSKYFCIGVFTASLTWSVSIYLVYLINSEIGQNSQSVSHFTSHTPYSNDVVIPYEEDPSKRLRAKKKYFGPGVNELHHIAVKQNLKPVLVKQNEKEEINEAALVRNQADLKFRDEGYRMHGFNALASKNLDYHRAIPDTRNQLCKNKTYSNLPNASVVICFYNEQFDTLVRTLHSILDRTPEHLLHEIILVNDNSTIDGLYDTVKLYIQANLNKKVKLFSTSVREGLIRARIFGSNLASGEVLIFLDSHVEVNTVWIEPLLERVAGNRKRVVTPIIDIINADTFEYSASPIVRGGFNWGLHFEWVNIPVGSLSTEEDFVKPISSPTMAGGLFAMDRQYFNTLGKYDPGMNIWGGENIEISFRIWMCGGTIEIIPCSRIGHVFRKRRPYGSPDGEDTMLRNSLRVAHVWMDEYKEHYLKQKPEAKNVPYGDVSDRILLKKNLNCKSFSWYLKNVYPELTLPSDSKAVAEVKSKSVYQSKYSRNNNYLGHYQIRLSRTNLCMASEKDVKVKGSRLILKTCLRVKNQIWSETPKGELRLAQYLCLDAEKQEPRLAKCHEMGGNQEWKHRYSTKMPIYNIAAGTCLAVAEVRLNSHIILDICSSNDESQWDFIPVPS</sequence>
<evidence type="ECO:0000256" key="2">
    <source>
        <dbReference type="ARBA" id="ARBA00004323"/>
    </source>
</evidence>
<evidence type="ECO:0000313" key="16">
    <source>
        <dbReference type="Proteomes" id="UP000494040"/>
    </source>
</evidence>
<keyword evidence="12 13" id="KW-0464">Manganese</keyword>
<keyword evidence="5 13" id="KW-0430">Lectin</keyword>
<feature type="transmembrane region" description="Helical" evidence="13">
    <location>
        <begin position="15"/>
        <end position="37"/>
    </location>
</feature>
<dbReference type="GO" id="GO:0008593">
    <property type="term" value="P:regulation of Notch signaling pathway"/>
    <property type="evidence" value="ECO:0007669"/>
    <property type="project" value="TreeGrafter"/>
</dbReference>
<organism evidence="15 16">
    <name type="scientific">Cimex lectularius</name>
    <name type="common">Bed bug</name>
    <name type="synonym">Acanthia lectularia</name>
    <dbReference type="NCBI Taxonomy" id="79782"/>
    <lineage>
        <taxon>Eukaryota</taxon>
        <taxon>Metazoa</taxon>
        <taxon>Ecdysozoa</taxon>
        <taxon>Arthropoda</taxon>
        <taxon>Hexapoda</taxon>
        <taxon>Insecta</taxon>
        <taxon>Pterygota</taxon>
        <taxon>Neoptera</taxon>
        <taxon>Paraneoptera</taxon>
        <taxon>Hemiptera</taxon>
        <taxon>Heteroptera</taxon>
        <taxon>Panheteroptera</taxon>
        <taxon>Cimicomorpha</taxon>
        <taxon>Cimicidae</taxon>
        <taxon>Cimex</taxon>
    </lineage>
</organism>
<keyword evidence="8 13" id="KW-0333">Golgi apparatus</keyword>
<evidence type="ECO:0000256" key="13">
    <source>
        <dbReference type="RuleBase" id="RU361242"/>
    </source>
</evidence>
<dbReference type="GeneID" id="106668029"/>
<evidence type="ECO:0000256" key="12">
    <source>
        <dbReference type="ARBA" id="ARBA00023211"/>
    </source>
</evidence>